<dbReference type="STRING" id="904291.A7J15_04400"/>
<sequence length="245" mass="26984">MPNEKLARSFESTGEDYDRYRPGFPIEAADAIAPMGVPVALDLGAGTGKFTERLVDRADRVLAVDPSARMLAVLRAKLPSVETHIGTAEHIPVPDDSVDLVTVAQAFHWFDRERACAEILRVLVPHGRLALLWNGPDPACAWDQACYRVAHPWVSDSSLAPAPADDSLPGFELRARTAISWTDQVTRSDYLARWQTVSTFLAAEPAERDAMTSEIERILDTDLDVAGRETFDLPHVTDVYVYGAL</sequence>
<dbReference type="InterPro" id="IPR051052">
    <property type="entry name" value="Diverse_substrate_MTase"/>
</dbReference>
<feature type="domain" description="Methyltransferase type 11" evidence="4">
    <location>
        <begin position="41"/>
        <end position="130"/>
    </location>
</feature>
<evidence type="ECO:0000256" key="1">
    <source>
        <dbReference type="ARBA" id="ARBA00008361"/>
    </source>
</evidence>
<dbReference type="InterPro" id="IPR029063">
    <property type="entry name" value="SAM-dependent_MTases_sf"/>
</dbReference>
<evidence type="ECO:0000259" key="4">
    <source>
        <dbReference type="Pfam" id="PF08241"/>
    </source>
</evidence>
<evidence type="ECO:0000256" key="3">
    <source>
        <dbReference type="ARBA" id="ARBA00022679"/>
    </source>
</evidence>
<dbReference type="Proteomes" id="UP000093355">
    <property type="component" value="Unassembled WGS sequence"/>
</dbReference>
<reference evidence="5 6" key="1">
    <citation type="submission" date="2016-05" db="EMBL/GenBank/DDBJ databases">
        <authorList>
            <person name="Lavstsen T."/>
            <person name="Jespersen J.S."/>
        </authorList>
    </citation>
    <scope>NUCLEOTIDE SEQUENCE [LARGE SCALE GENOMIC DNA]</scope>
    <source>
        <strain evidence="5 6">YLB-01</strain>
    </source>
</reference>
<dbReference type="CDD" id="cd02440">
    <property type="entry name" value="AdoMet_MTases"/>
    <property type="match status" value="1"/>
</dbReference>
<proteinExistence type="inferred from homology"/>
<gene>
    <name evidence="5" type="ORF">A7J15_04400</name>
</gene>
<dbReference type="GO" id="GO:0008757">
    <property type="term" value="F:S-adenosylmethionine-dependent methyltransferase activity"/>
    <property type="evidence" value="ECO:0007669"/>
    <property type="project" value="InterPro"/>
</dbReference>
<name>A0A1B9NDU5_9MICO</name>
<dbReference type="AlphaFoldDB" id="A0A1B9NDU5"/>
<organism evidence="5 6">
    <name type="scientific">Microbacterium sediminis</name>
    <dbReference type="NCBI Taxonomy" id="904291"/>
    <lineage>
        <taxon>Bacteria</taxon>
        <taxon>Bacillati</taxon>
        <taxon>Actinomycetota</taxon>
        <taxon>Actinomycetes</taxon>
        <taxon>Micrococcales</taxon>
        <taxon>Microbacteriaceae</taxon>
        <taxon>Microbacterium</taxon>
    </lineage>
</organism>
<accession>A0A1B9NDU5</accession>
<evidence type="ECO:0000313" key="5">
    <source>
        <dbReference type="EMBL" id="OCG74767.1"/>
    </source>
</evidence>
<keyword evidence="2" id="KW-0489">Methyltransferase</keyword>
<comment type="caution">
    <text evidence="5">The sequence shown here is derived from an EMBL/GenBank/DDBJ whole genome shotgun (WGS) entry which is preliminary data.</text>
</comment>
<comment type="similarity">
    <text evidence="1">Belongs to the methyltransferase superfamily.</text>
</comment>
<dbReference type="SUPFAM" id="SSF53335">
    <property type="entry name" value="S-adenosyl-L-methionine-dependent methyltransferases"/>
    <property type="match status" value="1"/>
</dbReference>
<dbReference type="Gene3D" id="3.40.50.150">
    <property type="entry name" value="Vaccinia Virus protein VP39"/>
    <property type="match status" value="1"/>
</dbReference>
<dbReference type="PANTHER" id="PTHR44942">
    <property type="entry name" value="METHYLTRANSF_11 DOMAIN-CONTAINING PROTEIN"/>
    <property type="match status" value="1"/>
</dbReference>
<protein>
    <recommendedName>
        <fullName evidence="4">Methyltransferase type 11 domain-containing protein</fullName>
    </recommendedName>
</protein>
<keyword evidence="6" id="KW-1185">Reference proteome</keyword>
<keyword evidence="3" id="KW-0808">Transferase</keyword>
<evidence type="ECO:0000256" key="2">
    <source>
        <dbReference type="ARBA" id="ARBA00022603"/>
    </source>
</evidence>
<evidence type="ECO:0000313" key="6">
    <source>
        <dbReference type="Proteomes" id="UP000093355"/>
    </source>
</evidence>
<dbReference type="InterPro" id="IPR013216">
    <property type="entry name" value="Methyltransf_11"/>
</dbReference>
<dbReference type="GO" id="GO:0032259">
    <property type="term" value="P:methylation"/>
    <property type="evidence" value="ECO:0007669"/>
    <property type="project" value="UniProtKB-KW"/>
</dbReference>
<dbReference type="Pfam" id="PF08241">
    <property type="entry name" value="Methyltransf_11"/>
    <property type="match status" value="1"/>
</dbReference>
<dbReference type="RefSeq" id="WP_067025047.1">
    <property type="nucleotide sequence ID" value="NZ_CP038256.1"/>
</dbReference>
<dbReference type="PANTHER" id="PTHR44942:SF4">
    <property type="entry name" value="METHYLTRANSFERASE TYPE 11 DOMAIN-CONTAINING PROTEIN"/>
    <property type="match status" value="1"/>
</dbReference>
<dbReference type="EMBL" id="LXMD01000021">
    <property type="protein sequence ID" value="OCG74767.1"/>
    <property type="molecule type" value="Genomic_DNA"/>
</dbReference>